<feature type="region of interest" description="Disordered" evidence="4">
    <location>
        <begin position="701"/>
        <end position="726"/>
    </location>
</feature>
<dbReference type="Pfam" id="PF01974">
    <property type="entry name" value="tRNA_int_endo"/>
    <property type="match status" value="1"/>
</dbReference>
<dbReference type="Gene3D" id="3.40.1350.10">
    <property type="match status" value="1"/>
</dbReference>
<feature type="compositionally biased region" description="Polar residues" evidence="4">
    <location>
        <begin position="1078"/>
        <end position="1087"/>
    </location>
</feature>
<dbReference type="GO" id="GO:0000214">
    <property type="term" value="C:tRNA-intron endonuclease complex"/>
    <property type="evidence" value="ECO:0007669"/>
    <property type="project" value="TreeGrafter"/>
</dbReference>
<dbReference type="SUPFAM" id="SSF53032">
    <property type="entry name" value="tRNA-intron endonuclease catalytic domain-like"/>
    <property type="match status" value="1"/>
</dbReference>
<dbReference type="CDD" id="cd22363">
    <property type="entry name" value="tRNA-intron_lyase_C"/>
    <property type="match status" value="1"/>
</dbReference>
<protein>
    <recommendedName>
        <fullName evidence="2">tRNA-intron lyase</fullName>
        <ecNumber evidence="2">4.6.1.16</ecNumber>
    </recommendedName>
</protein>
<comment type="caution">
    <text evidence="6">The sequence shown here is derived from an EMBL/GenBank/DDBJ whole genome shotgun (WGS) entry which is preliminary data.</text>
</comment>
<feature type="compositionally biased region" description="Acidic residues" evidence="4">
    <location>
        <begin position="150"/>
        <end position="171"/>
    </location>
</feature>
<comment type="catalytic activity">
    <reaction evidence="3">
        <text>pretRNA = a 3'-half-tRNA molecule with a 5'-OH end + a 5'-half-tRNA molecule with a 2',3'-cyclic phosphate end + an intron with a 2',3'-cyclic phosphate and a 5'-hydroxyl terminus.</text>
        <dbReference type="EC" id="4.6.1.16"/>
    </reaction>
</comment>
<feature type="region of interest" description="Disordered" evidence="4">
    <location>
        <begin position="525"/>
        <end position="624"/>
    </location>
</feature>
<evidence type="ECO:0000259" key="5">
    <source>
        <dbReference type="Pfam" id="PF01974"/>
    </source>
</evidence>
<evidence type="ECO:0000256" key="3">
    <source>
        <dbReference type="ARBA" id="ARBA00034031"/>
    </source>
</evidence>
<feature type="compositionally biased region" description="Polar residues" evidence="4">
    <location>
        <begin position="1155"/>
        <end position="1174"/>
    </location>
</feature>
<feature type="compositionally biased region" description="Polar residues" evidence="4">
    <location>
        <begin position="194"/>
        <end position="218"/>
    </location>
</feature>
<feature type="compositionally biased region" description="Acidic residues" evidence="4">
    <location>
        <begin position="609"/>
        <end position="624"/>
    </location>
</feature>
<accession>A0AAV4C865</accession>
<keyword evidence="6" id="KW-0540">Nuclease</keyword>
<reference evidence="6 7" key="1">
    <citation type="journal article" date="2021" name="Elife">
        <title>Chloroplast acquisition without the gene transfer in kleptoplastic sea slugs, Plakobranchus ocellatus.</title>
        <authorList>
            <person name="Maeda T."/>
            <person name="Takahashi S."/>
            <person name="Yoshida T."/>
            <person name="Shimamura S."/>
            <person name="Takaki Y."/>
            <person name="Nagai Y."/>
            <person name="Toyoda A."/>
            <person name="Suzuki Y."/>
            <person name="Arimoto A."/>
            <person name="Ishii H."/>
            <person name="Satoh N."/>
            <person name="Nishiyama T."/>
            <person name="Hasebe M."/>
            <person name="Maruyama T."/>
            <person name="Minagawa J."/>
            <person name="Obokata J."/>
            <person name="Shigenobu S."/>
        </authorList>
    </citation>
    <scope>NUCLEOTIDE SEQUENCE [LARGE SCALE GENOMIC DNA]</scope>
</reference>
<feature type="region of interest" description="Disordered" evidence="4">
    <location>
        <begin position="307"/>
        <end position="455"/>
    </location>
</feature>
<feature type="compositionally biased region" description="Basic and acidic residues" evidence="4">
    <location>
        <begin position="435"/>
        <end position="455"/>
    </location>
</feature>
<evidence type="ECO:0000313" key="7">
    <source>
        <dbReference type="Proteomes" id="UP000735302"/>
    </source>
</evidence>
<feature type="compositionally biased region" description="Polar residues" evidence="4">
    <location>
        <begin position="820"/>
        <end position="844"/>
    </location>
</feature>
<feature type="domain" description="tRNA intron endonuclease catalytic" evidence="5">
    <location>
        <begin position="1334"/>
        <end position="1427"/>
    </location>
</feature>
<feature type="compositionally biased region" description="Low complexity" evidence="4">
    <location>
        <begin position="705"/>
        <end position="716"/>
    </location>
</feature>
<comment type="similarity">
    <text evidence="1">Belongs to the tRNA-intron endonuclease family.</text>
</comment>
<keyword evidence="6" id="KW-0255">Endonuclease</keyword>
<feature type="region of interest" description="Disordered" evidence="4">
    <location>
        <begin position="147"/>
        <end position="176"/>
    </location>
</feature>
<feature type="compositionally biased region" description="Polar residues" evidence="4">
    <location>
        <begin position="542"/>
        <end position="553"/>
    </location>
</feature>
<feature type="compositionally biased region" description="Basic and acidic residues" evidence="4">
    <location>
        <begin position="341"/>
        <end position="364"/>
    </location>
</feature>
<evidence type="ECO:0000313" key="6">
    <source>
        <dbReference type="EMBL" id="GFO28915.1"/>
    </source>
</evidence>
<proteinExistence type="inferred from homology"/>
<dbReference type="InterPro" id="IPR006676">
    <property type="entry name" value="tRNA_splic"/>
</dbReference>
<dbReference type="InterPro" id="IPR011856">
    <property type="entry name" value="tRNA_endonuc-like_dom_sf"/>
</dbReference>
<feature type="region of interest" description="Disordered" evidence="4">
    <location>
        <begin position="1024"/>
        <end position="1176"/>
    </location>
</feature>
<evidence type="ECO:0000256" key="1">
    <source>
        <dbReference type="ARBA" id="ARBA00008078"/>
    </source>
</evidence>
<gene>
    <name evidence="6" type="ORF">PoB_005542000</name>
</gene>
<feature type="compositionally biased region" description="Low complexity" evidence="4">
    <location>
        <begin position="1220"/>
        <end position="1229"/>
    </location>
</feature>
<feature type="compositionally biased region" description="Basic and acidic residues" evidence="4">
    <location>
        <begin position="558"/>
        <end position="583"/>
    </location>
</feature>
<dbReference type="Proteomes" id="UP000735302">
    <property type="component" value="Unassembled WGS sequence"/>
</dbReference>
<dbReference type="PANTHER" id="PTHR21227">
    <property type="entry name" value="TRNA-SPLICING ENDONUCLEASE SUBUNIT SEN2"/>
    <property type="match status" value="1"/>
</dbReference>
<keyword evidence="7" id="KW-1185">Reference proteome</keyword>
<dbReference type="GO" id="GO:0000379">
    <property type="term" value="P:tRNA-type intron splice site recognition and cleavage"/>
    <property type="evidence" value="ECO:0007669"/>
    <property type="project" value="TreeGrafter"/>
</dbReference>
<dbReference type="EC" id="4.6.1.16" evidence="2"/>
<sequence>MPRTKQEAKKRKKWRTRVLKDSPFPIPIKETMAEPMPDGAWFYYTGYLEGSTVVVKHTGDMDFLYKMGFFGKGTLSRSEPNFHERNQRVNLRCKNEKDQTQPPCLVKAAVTSKRKYLTHKRYKALLEENGTEYNYIIHCEEQQKLGLEGLSDEEDDNKDEEEEEDEDEINFDDGIRRLGPSSMKSYMMEAHQMLSGNSGQSVPNAKPSDSSTSSTQMLFSRASKETQSAVVALLSEVAALSNEKIATFAEVPHTLAELRDKYERLRQEEMALVHRRQFRNLLSYAASGAFGQGEVIELDDVEDAGGGRAGDSVVVLDSDDEDGKDGDDLNKEKGGVQAEGKGAEWRKSSRDGSKGWGDYDKADLDSWGLPESHGRGADTVAESKAEGSTRGEKDGFISEESSSATKSCEEDIQEKSSLNGDKNLKEKNSSGVNGDSKELKARNVHDDLKETAKVDENSAKIERGIKETKTSEVYDSKEKATEREEIIAKDAGSCGEEVSETEAGKLLQQSELQNGEAVLDNITGDAEVMKGNGDIGNKGKFNESTESLSNSVVEISGDDSKLSVDPESLRDSMKDENNGDRKSKSGGGSAEKGELEKSSSTRLAYGKDESDDDDDDDDDVASNDSDDVICIESESATPSRVHNFLSQGSDSRKVTVTKSVTFMSNISSQATYVTAKVGYSSWDSLIHFNYIGDPTHLPTVMAAESSPSESSSNITRSSHKNGSEASQQVYERLFPPVSTLLPGSMSQGAIIKQRTKALPCLSSAILKLSMLGMPTSRSQSLVHQKHWQQQQQQTTRSTFGPTTSQSSWHSHTSSTSKQSPISVQTTPVVVSNSYSIDSESQANAHSPILPEKGSGSANVPPKNVSTASQFQPAVILNYLKGFCEQEDSSVENGSLDSSHSNVKAQANDDTVPSLFPLLNSVQKLRDLYKEWKAISSASSLPKFVDRDNLLSQFHKHLHQYLPSAGVSPQEESNLLTVLLLSKTDSAALLSDKEVLETMNNLTPFQMWLLEERLKYVTGVNNGGESFSQSYQPAEAGSVGRKRRNSEVDDSECSENKKHKLSGGQGREGSVFNNEKPVGSSTSSQMSGVENGVKKPTVDGAAILKPDLHTNSEDISTEIDNTDKKESNGGSEILRLKSTGDNTVGKTQNDTDEKSVSGSVPENNNIQVAGKSSDSALAKKSTDLEATGAKSVKDDIVDQICIGSSSSSSEGEDDFDDVDNSDNSVEMSSEPTLDARSLCRTDDPDGDLFVVNNTSEEEELEEEHEEEVEAVRNAHRWRPCLKSDPCPVEERLHLMLEEAFFLTFGLGCLRILDLESKALDLTEMWCQFQVLKEQFVPHYVAYHYFRSKGWVPKSGLKFGCDFILYKEGPPFYHGSYSVVVQCVREGSLLPCTRREGYRLDHRHLNWISLAGLNRITEHVAKELMFCYVVWPRGLTQEDLQSPDCISRFKVKEVLVSRWVSSQERENKTEEEMP</sequence>
<feature type="compositionally biased region" description="Acidic residues" evidence="4">
    <location>
        <begin position="1209"/>
        <end position="1219"/>
    </location>
</feature>
<evidence type="ECO:0000256" key="2">
    <source>
        <dbReference type="ARBA" id="ARBA00012573"/>
    </source>
</evidence>
<evidence type="ECO:0000256" key="4">
    <source>
        <dbReference type="SAM" id="MobiDB-lite"/>
    </source>
</evidence>
<name>A0AAV4C865_9GAST</name>
<dbReference type="EMBL" id="BLXT01006100">
    <property type="protein sequence ID" value="GFO28915.1"/>
    <property type="molecule type" value="Genomic_DNA"/>
</dbReference>
<feature type="compositionally biased region" description="Low complexity" evidence="4">
    <location>
        <begin position="802"/>
        <end position="819"/>
    </location>
</feature>
<dbReference type="GO" id="GO:0005737">
    <property type="term" value="C:cytoplasm"/>
    <property type="evidence" value="ECO:0007669"/>
    <property type="project" value="TreeGrafter"/>
</dbReference>
<feature type="compositionally biased region" description="Basic and acidic residues" evidence="4">
    <location>
        <begin position="372"/>
        <end position="396"/>
    </location>
</feature>
<feature type="region of interest" description="Disordered" evidence="4">
    <location>
        <begin position="1202"/>
        <end position="1237"/>
    </location>
</feature>
<organism evidence="6 7">
    <name type="scientific">Plakobranchus ocellatus</name>
    <dbReference type="NCBI Taxonomy" id="259542"/>
    <lineage>
        <taxon>Eukaryota</taxon>
        <taxon>Metazoa</taxon>
        <taxon>Spiralia</taxon>
        <taxon>Lophotrochozoa</taxon>
        <taxon>Mollusca</taxon>
        <taxon>Gastropoda</taxon>
        <taxon>Heterobranchia</taxon>
        <taxon>Euthyneura</taxon>
        <taxon>Panpulmonata</taxon>
        <taxon>Sacoglossa</taxon>
        <taxon>Placobranchoidea</taxon>
        <taxon>Plakobranchidae</taxon>
        <taxon>Plakobranchus</taxon>
    </lineage>
</organism>
<feature type="region of interest" description="Disordered" evidence="4">
    <location>
        <begin position="194"/>
        <end position="220"/>
    </location>
</feature>
<dbReference type="InterPro" id="IPR006677">
    <property type="entry name" value="tRNA_intron_Endonuc_cat-like"/>
</dbReference>
<feature type="compositionally biased region" description="Polar residues" evidence="4">
    <location>
        <begin position="1138"/>
        <end position="1147"/>
    </location>
</feature>
<keyword evidence="6" id="KW-0378">Hydrolase</keyword>
<dbReference type="InterPro" id="IPR036167">
    <property type="entry name" value="tRNA_intron_Endo_cat-like_sf"/>
</dbReference>
<dbReference type="GO" id="GO:0003676">
    <property type="term" value="F:nucleic acid binding"/>
    <property type="evidence" value="ECO:0007669"/>
    <property type="project" value="InterPro"/>
</dbReference>
<dbReference type="GO" id="GO:0000213">
    <property type="term" value="F:tRNA-intron lyase activity"/>
    <property type="evidence" value="ECO:0007669"/>
    <property type="project" value="UniProtKB-EC"/>
</dbReference>
<dbReference type="PANTHER" id="PTHR21227:SF0">
    <property type="entry name" value="TRNA-SPLICING ENDONUCLEASE SUBUNIT SEN2"/>
    <property type="match status" value="1"/>
</dbReference>
<feature type="region of interest" description="Disordered" evidence="4">
    <location>
        <begin position="777"/>
        <end position="864"/>
    </location>
</feature>